<accession>A0ABT4TSB9</accession>
<dbReference type="Proteomes" id="UP001165685">
    <property type="component" value="Unassembled WGS sequence"/>
</dbReference>
<gene>
    <name evidence="2" type="ORF">O4U47_23890</name>
</gene>
<evidence type="ECO:0000313" key="2">
    <source>
        <dbReference type="EMBL" id="MDA2807572.1"/>
    </source>
</evidence>
<dbReference type="SUPFAM" id="SSF56112">
    <property type="entry name" value="Protein kinase-like (PK-like)"/>
    <property type="match status" value="1"/>
</dbReference>
<sequence>MSTDDTDDDVEVPIDADLAHRLIAEQFPQWADLPVTPVPVSGMDNATFRLGDDMSVRMPRFGRWAEQVEREHRWLPFLAPQLPMAVSCPLAKGEPGAGYPFPWSVYRWLDGATAEGAALADPERAALDLAAFITALQKVDATGGPGPRASNAFRGVPMGDDRDSIAVEARVRPKIEGLKGLVDTDRATAAWEDALAAPPWDGPPVWFHGDLATGNLLSVDGNLSAVIDFGTVGVGDPAVDLLPAWKFLPAEARGVFREALGVDDATWARGRGWALASSLPVPDDPYFQAKPDRAEAALRDLEQILDDLD</sequence>
<organism evidence="2 3">
    <name type="scientific">Nocardiopsis suaedae</name>
    <dbReference type="NCBI Taxonomy" id="3018444"/>
    <lineage>
        <taxon>Bacteria</taxon>
        <taxon>Bacillati</taxon>
        <taxon>Actinomycetota</taxon>
        <taxon>Actinomycetes</taxon>
        <taxon>Streptosporangiales</taxon>
        <taxon>Nocardiopsidaceae</taxon>
        <taxon>Nocardiopsis</taxon>
    </lineage>
</organism>
<dbReference type="PANTHER" id="PTHR21310:SF42">
    <property type="entry name" value="BIFUNCTIONAL AAC_APH"/>
    <property type="match status" value="1"/>
</dbReference>
<dbReference type="InterPro" id="IPR002575">
    <property type="entry name" value="Aminoglycoside_PTrfase"/>
</dbReference>
<dbReference type="CDD" id="cd05155">
    <property type="entry name" value="APH_ChoK_like_1"/>
    <property type="match status" value="1"/>
</dbReference>
<dbReference type="PANTHER" id="PTHR21310">
    <property type="entry name" value="AMINOGLYCOSIDE PHOSPHOTRANSFERASE-RELATED-RELATED"/>
    <property type="match status" value="1"/>
</dbReference>
<dbReference type="EMBL" id="JAQFWP010000058">
    <property type="protein sequence ID" value="MDA2807572.1"/>
    <property type="molecule type" value="Genomic_DNA"/>
</dbReference>
<proteinExistence type="predicted"/>
<dbReference type="Gene3D" id="3.30.200.20">
    <property type="entry name" value="Phosphorylase Kinase, domain 1"/>
    <property type="match status" value="1"/>
</dbReference>
<name>A0ABT4TSB9_9ACTN</name>
<protein>
    <submittedName>
        <fullName evidence="2">Aminoglycoside phosphotransferase family protein</fullName>
    </submittedName>
</protein>
<dbReference type="InterPro" id="IPR051678">
    <property type="entry name" value="AGP_Transferase"/>
</dbReference>
<evidence type="ECO:0000259" key="1">
    <source>
        <dbReference type="Pfam" id="PF01636"/>
    </source>
</evidence>
<evidence type="ECO:0000313" key="3">
    <source>
        <dbReference type="Proteomes" id="UP001165685"/>
    </source>
</evidence>
<comment type="caution">
    <text evidence="2">The sequence shown here is derived from an EMBL/GenBank/DDBJ whole genome shotgun (WGS) entry which is preliminary data.</text>
</comment>
<dbReference type="RefSeq" id="WP_270680200.1">
    <property type="nucleotide sequence ID" value="NZ_JAQFWP010000058.1"/>
</dbReference>
<feature type="domain" description="Aminoglycoside phosphotransferase" evidence="1">
    <location>
        <begin position="41"/>
        <end position="273"/>
    </location>
</feature>
<dbReference type="Pfam" id="PF01636">
    <property type="entry name" value="APH"/>
    <property type="match status" value="1"/>
</dbReference>
<keyword evidence="3" id="KW-1185">Reference proteome</keyword>
<dbReference type="Gene3D" id="3.90.1200.10">
    <property type="match status" value="1"/>
</dbReference>
<dbReference type="InterPro" id="IPR011009">
    <property type="entry name" value="Kinase-like_dom_sf"/>
</dbReference>
<reference evidence="2" key="1">
    <citation type="submission" date="2023-01" db="EMBL/GenBank/DDBJ databases">
        <title>Draft genome sequence of Nocardiopsis sp. LSu2-4 isolated from halophytes.</title>
        <authorList>
            <person name="Duangmal K."/>
            <person name="Chantavorakit T."/>
        </authorList>
    </citation>
    <scope>NUCLEOTIDE SEQUENCE</scope>
    <source>
        <strain evidence="2">LSu2-4</strain>
    </source>
</reference>